<comment type="subcellular location">
    <subcellularLocation>
        <location evidence="2">Peroxisome membrane</location>
        <topology evidence="2">Multi-pass membrane protein</topology>
    </subcellularLocation>
</comment>
<keyword evidence="14" id="KW-0653">Protein transport</keyword>
<dbReference type="STRING" id="52586.A0A0B1PFV9"/>
<keyword evidence="8" id="KW-0808">Transferase</keyword>
<dbReference type="InterPro" id="IPR017907">
    <property type="entry name" value="Znf_RING_CS"/>
</dbReference>
<evidence type="ECO:0000256" key="2">
    <source>
        <dbReference type="ARBA" id="ARBA00004585"/>
    </source>
</evidence>
<dbReference type="Proteomes" id="UP000030854">
    <property type="component" value="Unassembled WGS sequence"/>
</dbReference>
<dbReference type="InterPro" id="IPR001841">
    <property type="entry name" value="Znf_RING"/>
</dbReference>
<dbReference type="GO" id="GO:0016562">
    <property type="term" value="P:protein import into peroxisome matrix, receptor recycling"/>
    <property type="evidence" value="ECO:0007669"/>
    <property type="project" value="UniProtKB-ARBA"/>
</dbReference>
<gene>
    <name evidence="21" type="ORF">EV44_g5240</name>
</gene>
<dbReference type="EMBL" id="JNVN01000121">
    <property type="protein sequence ID" value="KHJ36180.1"/>
    <property type="molecule type" value="Genomic_DNA"/>
</dbReference>
<dbReference type="HOGENOM" id="CLU_041707_2_0_1"/>
<name>A0A0B1PFV9_UNCNE</name>
<comment type="caution">
    <text evidence="21">The sequence shown here is derived from an EMBL/GenBank/DDBJ whole genome shotgun (WGS) entry which is preliminary data.</text>
</comment>
<dbReference type="SMART" id="SM00184">
    <property type="entry name" value="RING"/>
    <property type="match status" value="1"/>
</dbReference>
<evidence type="ECO:0000256" key="10">
    <source>
        <dbReference type="ARBA" id="ARBA00022723"/>
    </source>
</evidence>
<sequence>MPNVIQDSDKRVSSFNFPFATAPDVIRAFQKDIFFQDVIFDQFSSLLRRLKGAHLLHAYISQVKTFSELFYLGLTTFIGNQTLGEEYCNIVQIEDTTLKLPAFSRRLGYILTSTFGPYILNKILPRFRVKLRTKLESQLQHLKEDNPKDQKYRKILSYLLENLQAITSPSPIHALTLTMFYFSGAYYQLSKRIWRLRYISTKRIPSSEAHVGYEVLGVLLLLQISVQTWLHLNSTFRIFSSNTNLEEKANDISMTPSEYKVINSNIFNSKPRYDLRTAGFMPWLKGQNRKCTLCLEEMKDPSAASCGHIFCWTCIGDWIKEKPECPLCRREIQMQHVLPLRT</sequence>
<accession>A0A0B1PFV9</accession>
<evidence type="ECO:0000256" key="5">
    <source>
        <dbReference type="ARBA" id="ARBA00012483"/>
    </source>
</evidence>
<evidence type="ECO:0000256" key="9">
    <source>
        <dbReference type="ARBA" id="ARBA00022692"/>
    </source>
</evidence>
<dbReference type="PROSITE" id="PS50089">
    <property type="entry name" value="ZF_RING_2"/>
    <property type="match status" value="1"/>
</dbReference>
<evidence type="ECO:0000256" key="6">
    <source>
        <dbReference type="ARBA" id="ARBA00022448"/>
    </source>
</evidence>
<keyword evidence="6" id="KW-0813">Transport</keyword>
<dbReference type="GO" id="GO:0061630">
    <property type="term" value="F:ubiquitin protein ligase activity"/>
    <property type="evidence" value="ECO:0007669"/>
    <property type="project" value="UniProtKB-EC"/>
</dbReference>
<dbReference type="PANTHER" id="PTHR23350">
    <property type="entry name" value="PEROXISOME ASSEMBLY PROTEIN 10"/>
    <property type="match status" value="1"/>
</dbReference>
<reference evidence="21 22" key="1">
    <citation type="journal article" date="2014" name="BMC Genomics">
        <title>Adaptive genomic structural variation in the grape powdery mildew pathogen, Erysiphe necator.</title>
        <authorList>
            <person name="Jones L."/>
            <person name="Riaz S."/>
            <person name="Morales-Cruz A."/>
            <person name="Amrine K.C."/>
            <person name="McGuire B."/>
            <person name="Gubler W.D."/>
            <person name="Walker M.A."/>
            <person name="Cantu D."/>
        </authorList>
    </citation>
    <scope>NUCLEOTIDE SEQUENCE [LARGE SCALE GENOMIC DNA]</scope>
    <source>
        <strain evidence="22">c</strain>
    </source>
</reference>
<organism evidence="21 22">
    <name type="scientific">Uncinula necator</name>
    <name type="common">Grape powdery mildew</name>
    <dbReference type="NCBI Taxonomy" id="52586"/>
    <lineage>
        <taxon>Eukaryota</taxon>
        <taxon>Fungi</taxon>
        <taxon>Dikarya</taxon>
        <taxon>Ascomycota</taxon>
        <taxon>Pezizomycotina</taxon>
        <taxon>Leotiomycetes</taxon>
        <taxon>Erysiphales</taxon>
        <taxon>Erysiphaceae</taxon>
        <taxon>Erysiphe</taxon>
    </lineage>
</organism>
<evidence type="ECO:0000256" key="3">
    <source>
        <dbReference type="ARBA" id="ARBA00004906"/>
    </source>
</evidence>
<dbReference type="PANTHER" id="PTHR23350:SF0">
    <property type="entry name" value="PEROXISOME BIOGENESIS FACTOR 10"/>
    <property type="match status" value="1"/>
</dbReference>
<keyword evidence="16" id="KW-0472">Membrane</keyword>
<dbReference type="InterPro" id="IPR006845">
    <property type="entry name" value="Pex_N"/>
</dbReference>
<dbReference type="OMA" id="YCDVVQL"/>
<dbReference type="SUPFAM" id="SSF57850">
    <property type="entry name" value="RING/U-box"/>
    <property type="match status" value="1"/>
</dbReference>
<dbReference type="GO" id="GO:0016567">
    <property type="term" value="P:protein ubiquitination"/>
    <property type="evidence" value="ECO:0007669"/>
    <property type="project" value="UniProtKB-ARBA"/>
</dbReference>
<dbReference type="CDD" id="cd16527">
    <property type="entry name" value="RING-HC_PEX10"/>
    <property type="match status" value="1"/>
</dbReference>
<keyword evidence="9" id="KW-0812">Transmembrane</keyword>
<evidence type="ECO:0000256" key="12">
    <source>
        <dbReference type="ARBA" id="ARBA00022786"/>
    </source>
</evidence>
<evidence type="ECO:0000256" key="14">
    <source>
        <dbReference type="ARBA" id="ARBA00022927"/>
    </source>
</evidence>
<keyword evidence="15" id="KW-1133">Transmembrane helix</keyword>
<evidence type="ECO:0000256" key="18">
    <source>
        <dbReference type="ARBA" id="ARBA00041230"/>
    </source>
</evidence>
<dbReference type="PROSITE" id="PS00518">
    <property type="entry name" value="ZF_RING_1"/>
    <property type="match status" value="1"/>
</dbReference>
<feature type="domain" description="RING-type" evidence="20">
    <location>
        <begin position="291"/>
        <end position="329"/>
    </location>
</feature>
<evidence type="ECO:0000259" key="20">
    <source>
        <dbReference type="PROSITE" id="PS50089"/>
    </source>
</evidence>
<keyword evidence="11 19" id="KW-0863">Zinc-finger</keyword>
<protein>
    <recommendedName>
        <fullName evidence="5">RING-type E3 ubiquitin transferase</fullName>
        <ecNumber evidence="5">2.3.2.27</ecNumber>
    </recommendedName>
    <alternativeName>
        <fullName evidence="18">Peroxin-10</fullName>
    </alternativeName>
</protein>
<evidence type="ECO:0000256" key="8">
    <source>
        <dbReference type="ARBA" id="ARBA00022679"/>
    </source>
</evidence>
<evidence type="ECO:0000256" key="4">
    <source>
        <dbReference type="ARBA" id="ARBA00008704"/>
    </source>
</evidence>
<comment type="catalytic activity">
    <reaction evidence="1">
        <text>S-ubiquitinyl-[E2 ubiquitin-conjugating enzyme]-L-cysteine + [acceptor protein]-L-lysine = [E2 ubiquitin-conjugating enzyme]-L-cysteine + N(6)-ubiquitinyl-[acceptor protein]-L-lysine.</text>
        <dbReference type="EC" id="2.3.2.27"/>
    </reaction>
</comment>
<keyword evidence="13" id="KW-0862">Zinc</keyword>
<evidence type="ECO:0000256" key="1">
    <source>
        <dbReference type="ARBA" id="ARBA00000900"/>
    </source>
</evidence>
<evidence type="ECO:0000256" key="19">
    <source>
        <dbReference type="PROSITE-ProRule" id="PRU00175"/>
    </source>
</evidence>
<comment type="pathway">
    <text evidence="3">Protein modification; protein ubiquitination.</text>
</comment>
<evidence type="ECO:0000256" key="16">
    <source>
        <dbReference type="ARBA" id="ARBA00023136"/>
    </source>
</evidence>
<dbReference type="Pfam" id="PF04757">
    <property type="entry name" value="Pex2_Pex12"/>
    <property type="match status" value="1"/>
</dbReference>
<dbReference type="Pfam" id="PF13639">
    <property type="entry name" value="zf-RING_2"/>
    <property type="match status" value="1"/>
</dbReference>
<evidence type="ECO:0000256" key="15">
    <source>
        <dbReference type="ARBA" id="ARBA00022989"/>
    </source>
</evidence>
<dbReference type="InterPro" id="IPR025654">
    <property type="entry name" value="PEX2/10"/>
</dbReference>
<keyword evidence="22" id="KW-1185">Reference proteome</keyword>
<comment type="similarity">
    <text evidence="4">Belongs to the pex2/pex10/pex12 family.</text>
</comment>
<evidence type="ECO:0000256" key="11">
    <source>
        <dbReference type="ARBA" id="ARBA00022771"/>
    </source>
</evidence>
<dbReference type="GO" id="GO:0005778">
    <property type="term" value="C:peroxisomal membrane"/>
    <property type="evidence" value="ECO:0007669"/>
    <property type="project" value="UniProtKB-SubCell"/>
</dbReference>
<evidence type="ECO:0000256" key="13">
    <source>
        <dbReference type="ARBA" id="ARBA00022833"/>
    </source>
</evidence>
<keyword evidence="7" id="KW-0962">Peroxisome biogenesis</keyword>
<dbReference type="EC" id="2.3.2.27" evidence="5"/>
<dbReference type="GO" id="GO:0008270">
    <property type="term" value="F:zinc ion binding"/>
    <property type="evidence" value="ECO:0007669"/>
    <property type="project" value="UniProtKB-KW"/>
</dbReference>
<evidence type="ECO:0000256" key="17">
    <source>
        <dbReference type="ARBA" id="ARBA00023140"/>
    </source>
</evidence>
<dbReference type="InterPro" id="IPR013083">
    <property type="entry name" value="Znf_RING/FYVE/PHD"/>
</dbReference>
<dbReference type="AlphaFoldDB" id="A0A0B1PFV9"/>
<evidence type="ECO:0000256" key="7">
    <source>
        <dbReference type="ARBA" id="ARBA00022593"/>
    </source>
</evidence>
<dbReference type="FunFam" id="3.30.40.10:FF:000395">
    <property type="entry name" value="Putative Peroxisome biosynthesis protein (Peroxin-10)"/>
    <property type="match status" value="1"/>
</dbReference>
<keyword evidence="17" id="KW-0576">Peroxisome</keyword>
<dbReference type="Gene3D" id="3.30.40.10">
    <property type="entry name" value="Zinc/RING finger domain, C3HC4 (zinc finger)"/>
    <property type="match status" value="1"/>
</dbReference>
<evidence type="ECO:0000313" key="22">
    <source>
        <dbReference type="Proteomes" id="UP000030854"/>
    </source>
</evidence>
<keyword evidence="10" id="KW-0479">Metal-binding</keyword>
<proteinExistence type="inferred from homology"/>
<keyword evidence="12" id="KW-0833">Ubl conjugation pathway</keyword>
<evidence type="ECO:0000313" key="21">
    <source>
        <dbReference type="EMBL" id="KHJ36180.1"/>
    </source>
</evidence>